<evidence type="ECO:0000313" key="4">
    <source>
        <dbReference type="EMBL" id="MBU6080586.1"/>
    </source>
</evidence>
<proteinExistence type="predicted"/>
<keyword evidence="5" id="KW-1185">Reference proteome</keyword>
<accession>A0ABS6GN89</accession>
<feature type="compositionally biased region" description="Polar residues" evidence="1">
    <location>
        <begin position="75"/>
        <end position="91"/>
    </location>
</feature>
<dbReference type="InterPro" id="IPR014258">
    <property type="entry name" value="CAP_domain_YkwD-like"/>
</dbReference>
<evidence type="ECO:0000256" key="1">
    <source>
        <dbReference type="SAM" id="MobiDB-lite"/>
    </source>
</evidence>
<feature type="compositionally biased region" description="Basic and acidic residues" evidence="1">
    <location>
        <begin position="108"/>
        <end position="150"/>
    </location>
</feature>
<sequence length="282" mass="32365">MKKKISILAIALTILFGGVFASSASAAASDQAQGQQNYSYKVFYSFNGWSDYFSGNDWWKKFFTQSNSDDKKNNQEQPEVNQQDQEVQQPSKNEENQPKPDQQPAPEQPKKEQPVKDTPEKEQQIEETPEKEVEKEQPVEEEVTEQKQEQPEQTNNELNQFEQQVVQLTNEERSKHGLQPLQIDTEVSKVAREKSRDMAANNYFAHNSPTYGSPFDMMKQFGVDYRTAGENIAKGQRTPQQVVNAWMNSEGHRANILNGNFTHIGVGYVEQGNHWTQQFIEK</sequence>
<dbReference type="EMBL" id="JAHLZF010000006">
    <property type="protein sequence ID" value="MBU6080586.1"/>
    <property type="molecule type" value="Genomic_DNA"/>
</dbReference>
<name>A0ABS6GN89_9BACI</name>
<dbReference type="InterPro" id="IPR014044">
    <property type="entry name" value="CAP_dom"/>
</dbReference>
<dbReference type="NCBIfam" id="TIGR02909">
    <property type="entry name" value="spore_YkwD"/>
    <property type="match status" value="1"/>
</dbReference>
<feature type="region of interest" description="Disordered" evidence="1">
    <location>
        <begin position="68"/>
        <end position="156"/>
    </location>
</feature>
<feature type="signal peptide" evidence="2">
    <location>
        <begin position="1"/>
        <end position="21"/>
    </location>
</feature>
<organism evidence="4 5">
    <name type="scientific">Allobacillus halotolerans</name>
    <dbReference type="NCBI Taxonomy" id="570278"/>
    <lineage>
        <taxon>Bacteria</taxon>
        <taxon>Bacillati</taxon>
        <taxon>Bacillota</taxon>
        <taxon>Bacilli</taxon>
        <taxon>Bacillales</taxon>
        <taxon>Bacillaceae</taxon>
        <taxon>Allobacillus</taxon>
    </lineage>
</organism>
<gene>
    <name evidence="4" type="ORF">KQ486_06105</name>
</gene>
<dbReference type="CDD" id="cd05379">
    <property type="entry name" value="CAP_bacterial"/>
    <property type="match status" value="1"/>
</dbReference>
<keyword evidence="2" id="KW-0732">Signal</keyword>
<dbReference type="RefSeq" id="WP_216687068.1">
    <property type="nucleotide sequence ID" value="NZ_CAUPKR010000023.1"/>
</dbReference>
<dbReference type="PANTHER" id="PTHR31157">
    <property type="entry name" value="SCP DOMAIN-CONTAINING PROTEIN"/>
    <property type="match status" value="1"/>
</dbReference>
<evidence type="ECO:0000256" key="2">
    <source>
        <dbReference type="SAM" id="SignalP"/>
    </source>
</evidence>
<dbReference type="Pfam" id="PF00188">
    <property type="entry name" value="CAP"/>
    <property type="match status" value="1"/>
</dbReference>
<reference evidence="4 5" key="1">
    <citation type="journal article" date="2011" name="Int. J. Syst. Evol. Microbiol.">
        <title>Allobacillus halotolerans gen. nov., sp. nov. isolated from shrimp paste.</title>
        <authorList>
            <person name="Sheu S.Y."/>
            <person name="Arun A.B."/>
            <person name="Jiang S.R."/>
            <person name="Young C.C."/>
            <person name="Chen W.M."/>
        </authorList>
    </citation>
    <scope>NUCLEOTIDE SEQUENCE [LARGE SCALE GENOMIC DNA]</scope>
    <source>
        <strain evidence="4 5">LMG 24826</strain>
    </source>
</reference>
<feature type="chain" id="PRO_5046585477" description="SCP domain-containing protein" evidence="2">
    <location>
        <begin position="22"/>
        <end position="282"/>
    </location>
</feature>
<comment type="caution">
    <text evidence="4">The sequence shown here is derived from an EMBL/GenBank/DDBJ whole genome shotgun (WGS) entry which is preliminary data.</text>
</comment>
<evidence type="ECO:0000313" key="5">
    <source>
        <dbReference type="Proteomes" id="UP000812672"/>
    </source>
</evidence>
<feature type="domain" description="SCP" evidence="3">
    <location>
        <begin position="167"/>
        <end position="279"/>
    </location>
</feature>
<dbReference type="Proteomes" id="UP000812672">
    <property type="component" value="Unassembled WGS sequence"/>
</dbReference>
<protein>
    <recommendedName>
        <fullName evidence="3">SCP domain-containing protein</fullName>
    </recommendedName>
</protein>
<dbReference type="PANTHER" id="PTHR31157:SF1">
    <property type="entry name" value="SCP DOMAIN-CONTAINING PROTEIN"/>
    <property type="match status" value="1"/>
</dbReference>
<evidence type="ECO:0000259" key="3">
    <source>
        <dbReference type="Pfam" id="PF00188"/>
    </source>
</evidence>